<dbReference type="OrthoDB" id="573720at2"/>
<reference evidence="1 2" key="1">
    <citation type="submission" date="2018-02" db="EMBL/GenBank/DDBJ databases">
        <authorList>
            <person name="Cohen D.B."/>
            <person name="Kent A.D."/>
        </authorList>
    </citation>
    <scope>NUCLEOTIDE SEQUENCE [LARGE SCALE GENOMIC DNA]</scope>
    <source>
        <strain evidence="1 2">ULC007</strain>
    </source>
</reference>
<accession>A0A2T1DJ71</accession>
<dbReference type="AlphaFoldDB" id="A0A2T1DJ71"/>
<keyword evidence="2" id="KW-1185">Reference proteome</keyword>
<dbReference type="EMBL" id="PVWG01000005">
    <property type="protein sequence ID" value="PSB20538.1"/>
    <property type="molecule type" value="Genomic_DNA"/>
</dbReference>
<dbReference type="Proteomes" id="UP000238634">
    <property type="component" value="Unassembled WGS sequence"/>
</dbReference>
<organism evidence="1 2">
    <name type="scientific">Phormidesmis priestleyi ULC007</name>
    <dbReference type="NCBI Taxonomy" id="1920490"/>
    <lineage>
        <taxon>Bacteria</taxon>
        <taxon>Bacillati</taxon>
        <taxon>Cyanobacteriota</taxon>
        <taxon>Cyanophyceae</taxon>
        <taxon>Leptolyngbyales</taxon>
        <taxon>Leptolyngbyaceae</taxon>
        <taxon>Phormidesmis</taxon>
    </lineage>
</organism>
<protein>
    <submittedName>
        <fullName evidence="1">Uncharacterized protein</fullName>
    </submittedName>
</protein>
<dbReference type="RefSeq" id="WP_073070007.1">
    <property type="nucleotide sequence ID" value="NZ_MPPI01000005.1"/>
</dbReference>
<comment type="caution">
    <text evidence="1">The sequence shown here is derived from an EMBL/GenBank/DDBJ whole genome shotgun (WGS) entry which is preliminary data.</text>
</comment>
<evidence type="ECO:0000313" key="2">
    <source>
        <dbReference type="Proteomes" id="UP000238634"/>
    </source>
</evidence>
<sequence>MNDRFHTEDSRAPRFPLWAYLNQPLFHPAQPFFARPRRFWRYHNIQQLEHCWLRSELHLLEHCWRQDLNAEEQ</sequence>
<proteinExistence type="predicted"/>
<reference evidence="1 2" key="2">
    <citation type="submission" date="2018-03" db="EMBL/GenBank/DDBJ databases">
        <title>The ancient ancestry and fast evolution of plastids.</title>
        <authorList>
            <person name="Moore K.R."/>
            <person name="Magnabosco C."/>
            <person name="Momper L."/>
            <person name="Gold D.A."/>
            <person name="Bosak T."/>
            <person name="Fournier G.P."/>
        </authorList>
    </citation>
    <scope>NUCLEOTIDE SEQUENCE [LARGE SCALE GENOMIC DNA]</scope>
    <source>
        <strain evidence="1 2">ULC007</strain>
    </source>
</reference>
<evidence type="ECO:0000313" key="1">
    <source>
        <dbReference type="EMBL" id="PSB20538.1"/>
    </source>
</evidence>
<name>A0A2T1DJ71_9CYAN</name>
<gene>
    <name evidence="1" type="ORF">C7B65_06435</name>
</gene>